<feature type="region of interest" description="Disordered" evidence="1">
    <location>
        <begin position="50"/>
        <end position="78"/>
    </location>
</feature>
<name>A0A6G1CQS5_9ORYZ</name>
<dbReference type="GO" id="GO:0003677">
    <property type="term" value="F:DNA binding"/>
    <property type="evidence" value="ECO:0007669"/>
    <property type="project" value="TreeGrafter"/>
</dbReference>
<proteinExistence type="predicted"/>
<dbReference type="PANTHER" id="PTHR14369:SF0">
    <property type="entry name" value="SURFEIT LOCUS PROTEIN 6"/>
    <property type="match status" value="1"/>
</dbReference>
<evidence type="ECO:0000313" key="4">
    <source>
        <dbReference type="Proteomes" id="UP000479710"/>
    </source>
</evidence>
<dbReference type="EMBL" id="SPHZ02000008">
    <property type="protein sequence ID" value="KAF0902476.1"/>
    <property type="molecule type" value="Genomic_DNA"/>
</dbReference>
<protein>
    <recommendedName>
        <fullName evidence="2">Ribosomal RNA-processing protein 14 N-terminal domain-containing protein</fullName>
    </recommendedName>
</protein>
<keyword evidence="4" id="KW-1185">Reference proteome</keyword>
<dbReference type="GO" id="GO:0042273">
    <property type="term" value="P:ribosomal large subunit biogenesis"/>
    <property type="evidence" value="ECO:0007669"/>
    <property type="project" value="TreeGrafter"/>
</dbReference>
<evidence type="ECO:0000313" key="3">
    <source>
        <dbReference type="EMBL" id="KAF0902476.1"/>
    </source>
</evidence>
<dbReference type="Proteomes" id="UP000479710">
    <property type="component" value="Unassembled WGS sequence"/>
</dbReference>
<accession>A0A6G1CQS5</accession>
<dbReference type="InterPro" id="IPR007019">
    <property type="entry name" value="SURF6"/>
</dbReference>
<dbReference type="GO" id="GO:0042274">
    <property type="term" value="P:ribosomal small subunit biogenesis"/>
    <property type="evidence" value="ECO:0007669"/>
    <property type="project" value="TreeGrafter"/>
</dbReference>
<evidence type="ECO:0000256" key="1">
    <source>
        <dbReference type="SAM" id="MobiDB-lite"/>
    </source>
</evidence>
<feature type="compositionally biased region" description="Basic and acidic residues" evidence="1">
    <location>
        <begin position="203"/>
        <end position="217"/>
    </location>
</feature>
<dbReference type="InterPro" id="IPR029188">
    <property type="entry name" value="Rrp14_N"/>
</dbReference>
<comment type="caution">
    <text evidence="3">The sequence shown here is derived from an EMBL/GenBank/DDBJ whole genome shotgun (WGS) entry which is preliminary data.</text>
</comment>
<evidence type="ECO:0000259" key="2">
    <source>
        <dbReference type="Pfam" id="PF15459"/>
    </source>
</evidence>
<feature type="compositionally biased region" description="Basic residues" evidence="1">
    <location>
        <begin position="193"/>
        <end position="202"/>
    </location>
</feature>
<feature type="region of interest" description="Disordered" evidence="1">
    <location>
        <begin position="182"/>
        <end position="217"/>
    </location>
</feature>
<gene>
    <name evidence="3" type="ORF">E2562_016299</name>
</gene>
<dbReference type="GO" id="GO:0005730">
    <property type="term" value="C:nucleolus"/>
    <property type="evidence" value="ECO:0007669"/>
    <property type="project" value="TreeGrafter"/>
</dbReference>
<sequence>MKQAQRLSHLGFWTSWAVGRPLYNNNITKWKPPTKILGLPPNRAANLSLPAASASASKRDGQEALVGRRGGRRPDALSASSKAADDLLAAFDCGGVHGHSLFFDALVQLIPPRFYLSAADEDRPWYQGLSKGAKAAMKAQSHANVKAARLDPTAPPASTLDLLKKSLRERLHRRIAELRGNRCTRPEFLNKPKREKGKKGKKGRDAGKKRKGEDGGA</sequence>
<dbReference type="Pfam" id="PF15459">
    <property type="entry name" value="RRP14"/>
    <property type="match status" value="1"/>
</dbReference>
<dbReference type="GO" id="GO:0003723">
    <property type="term" value="F:RNA binding"/>
    <property type="evidence" value="ECO:0007669"/>
    <property type="project" value="TreeGrafter"/>
</dbReference>
<dbReference type="AlphaFoldDB" id="A0A6G1CQS5"/>
<dbReference type="PANTHER" id="PTHR14369">
    <property type="entry name" value="SURFEIT LOCUS PROTEIN 6"/>
    <property type="match status" value="1"/>
</dbReference>
<feature type="domain" description="Ribosomal RNA-processing protein 14 N-terminal" evidence="2">
    <location>
        <begin position="96"/>
        <end position="152"/>
    </location>
</feature>
<feature type="compositionally biased region" description="Basic and acidic residues" evidence="1">
    <location>
        <begin position="182"/>
        <end position="192"/>
    </location>
</feature>
<organism evidence="3 4">
    <name type="scientific">Oryza meyeriana var. granulata</name>
    <dbReference type="NCBI Taxonomy" id="110450"/>
    <lineage>
        <taxon>Eukaryota</taxon>
        <taxon>Viridiplantae</taxon>
        <taxon>Streptophyta</taxon>
        <taxon>Embryophyta</taxon>
        <taxon>Tracheophyta</taxon>
        <taxon>Spermatophyta</taxon>
        <taxon>Magnoliopsida</taxon>
        <taxon>Liliopsida</taxon>
        <taxon>Poales</taxon>
        <taxon>Poaceae</taxon>
        <taxon>BOP clade</taxon>
        <taxon>Oryzoideae</taxon>
        <taxon>Oryzeae</taxon>
        <taxon>Oryzinae</taxon>
        <taxon>Oryza</taxon>
        <taxon>Oryza meyeriana</taxon>
    </lineage>
</organism>
<reference evidence="3 4" key="1">
    <citation type="submission" date="2019-11" db="EMBL/GenBank/DDBJ databases">
        <title>Whole genome sequence of Oryza granulata.</title>
        <authorList>
            <person name="Li W."/>
        </authorList>
    </citation>
    <scope>NUCLEOTIDE SEQUENCE [LARGE SCALE GENOMIC DNA]</scope>
    <source>
        <strain evidence="4">cv. Menghai</strain>
        <tissue evidence="3">Leaf</tissue>
    </source>
</reference>
<dbReference type="OrthoDB" id="444809at2759"/>